<accession>A0A9W8ASI1</accession>
<dbReference type="Pfam" id="PF05346">
    <property type="entry name" value="DUF747"/>
    <property type="match status" value="1"/>
</dbReference>
<dbReference type="AlphaFoldDB" id="A0A9W8ASI1"/>
<evidence type="ECO:0000313" key="8">
    <source>
        <dbReference type="EMBL" id="KAJ1967355.1"/>
    </source>
</evidence>
<dbReference type="OrthoDB" id="29023at2759"/>
<dbReference type="Proteomes" id="UP001151582">
    <property type="component" value="Unassembled WGS sequence"/>
</dbReference>
<feature type="compositionally biased region" description="Low complexity" evidence="6">
    <location>
        <begin position="58"/>
        <end position="80"/>
    </location>
</feature>
<evidence type="ECO:0000256" key="3">
    <source>
        <dbReference type="ARBA" id="ARBA00022692"/>
    </source>
</evidence>
<comment type="subcellular location">
    <subcellularLocation>
        <location evidence="1">Membrane</location>
        <topology evidence="1">Multi-pass membrane protein</topology>
    </subcellularLocation>
</comment>
<organism evidence="8 9">
    <name type="scientific">Dimargaris verticillata</name>
    <dbReference type="NCBI Taxonomy" id="2761393"/>
    <lineage>
        <taxon>Eukaryota</taxon>
        <taxon>Fungi</taxon>
        <taxon>Fungi incertae sedis</taxon>
        <taxon>Zoopagomycota</taxon>
        <taxon>Kickxellomycotina</taxon>
        <taxon>Dimargaritomycetes</taxon>
        <taxon>Dimargaritales</taxon>
        <taxon>Dimargaritaceae</taxon>
        <taxon>Dimargaris</taxon>
    </lineage>
</organism>
<gene>
    <name evidence="8" type="ORF">H4R34_006395</name>
</gene>
<name>A0A9W8ASI1_9FUNG</name>
<feature type="compositionally biased region" description="Basic and acidic residues" evidence="6">
    <location>
        <begin position="45"/>
        <end position="56"/>
    </location>
</feature>
<proteinExistence type="inferred from homology"/>
<feature type="transmembrane region" description="Helical" evidence="7">
    <location>
        <begin position="176"/>
        <end position="202"/>
    </location>
</feature>
<keyword evidence="3 7" id="KW-0812">Transmembrane</keyword>
<feature type="region of interest" description="Disordered" evidence="6">
    <location>
        <begin position="45"/>
        <end position="104"/>
    </location>
</feature>
<keyword evidence="5 7" id="KW-0472">Membrane</keyword>
<evidence type="ECO:0000256" key="5">
    <source>
        <dbReference type="ARBA" id="ARBA00023136"/>
    </source>
</evidence>
<dbReference type="EMBL" id="JANBQB010002369">
    <property type="protein sequence ID" value="KAJ1967355.1"/>
    <property type="molecule type" value="Genomic_DNA"/>
</dbReference>
<keyword evidence="4 7" id="KW-1133">Transmembrane helix</keyword>
<evidence type="ECO:0000256" key="6">
    <source>
        <dbReference type="SAM" id="MobiDB-lite"/>
    </source>
</evidence>
<protein>
    <submittedName>
        <fullName evidence="8">Uncharacterized protein</fullName>
    </submittedName>
</protein>
<comment type="similarity">
    <text evidence="2">Belongs to the TAPT1 family.</text>
</comment>
<evidence type="ECO:0000313" key="9">
    <source>
        <dbReference type="Proteomes" id="UP001151582"/>
    </source>
</evidence>
<evidence type="ECO:0000256" key="4">
    <source>
        <dbReference type="ARBA" id="ARBA00022989"/>
    </source>
</evidence>
<reference evidence="8" key="1">
    <citation type="submission" date="2022-07" db="EMBL/GenBank/DDBJ databases">
        <title>Phylogenomic reconstructions and comparative analyses of Kickxellomycotina fungi.</title>
        <authorList>
            <person name="Reynolds N.K."/>
            <person name="Stajich J.E."/>
            <person name="Barry K."/>
            <person name="Grigoriev I.V."/>
            <person name="Crous P."/>
            <person name="Smith M.E."/>
        </authorList>
    </citation>
    <scope>NUCLEOTIDE SEQUENCE</scope>
    <source>
        <strain evidence="8">RSA 567</strain>
    </source>
</reference>
<dbReference type="PANTHER" id="PTHR13317:SF4">
    <property type="entry name" value="TRANSMEMBRANE ANTERIOR POSTERIOR TRANSFORMATION PROTEIN 1 HOMOLOG"/>
    <property type="match status" value="1"/>
</dbReference>
<evidence type="ECO:0000256" key="1">
    <source>
        <dbReference type="ARBA" id="ARBA00004141"/>
    </source>
</evidence>
<evidence type="ECO:0000256" key="2">
    <source>
        <dbReference type="ARBA" id="ARBA00008803"/>
    </source>
</evidence>
<keyword evidence="9" id="KW-1185">Reference proteome</keyword>
<dbReference type="GO" id="GO:0005789">
    <property type="term" value="C:endoplasmic reticulum membrane"/>
    <property type="evidence" value="ECO:0007669"/>
    <property type="project" value="TreeGrafter"/>
</dbReference>
<dbReference type="PANTHER" id="PTHR13317">
    <property type="entry name" value="TRANSMEMBRANE ANTERIOR POSTERIOR TRANSFORMATION PROTEIN 1 HOMOLOG"/>
    <property type="match status" value="1"/>
</dbReference>
<comment type="caution">
    <text evidence="8">The sequence shown here is derived from an EMBL/GenBank/DDBJ whole genome shotgun (WGS) entry which is preliminary data.</text>
</comment>
<dbReference type="InterPro" id="IPR008010">
    <property type="entry name" value="Tatp1"/>
</dbReference>
<sequence>MVYLSEMMADWTKHAFITKFNTIRPEVYDRYADILCRDLVGIEQDADRSHGPEPRQESAPLTQAAPSTAATATALLPEQTVDTDPAQPLRSGLAMRRTPSGGRSKIRVERSLAVGNRIGLATLPLACLAIRNMVHIVTMVLNLEGLSHDSDNATSEPTAESTLGWNWLPMAFGSEYLLYGLLGLMAYVLLVFLKLLIGMNLVQYAWRRYRGLQDRQREEEHITKHSASRVDAQREWQKLQTDVNDPKEQEEKKQRLANITVDNIDRYTLFKNRIP</sequence>
<evidence type="ECO:0000256" key="7">
    <source>
        <dbReference type="SAM" id="Phobius"/>
    </source>
</evidence>